<evidence type="ECO:0000256" key="1">
    <source>
        <dbReference type="ARBA" id="ARBA00007447"/>
    </source>
</evidence>
<keyword evidence="2" id="KW-0645">Protease</keyword>
<protein>
    <submittedName>
        <fullName evidence="9">Aspartic proteinase Asp1</fullName>
    </submittedName>
</protein>
<dbReference type="InterPro" id="IPR032861">
    <property type="entry name" value="TAXi_N"/>
</dbReference>
<name>A0AAP0BSK3_9ASPA</name>
<dbReference type="InterPro" id="IPR001969">
    <property type="entry name" value="Aspartic_peptidase_AS"/>
</dbReference>
<evidence type="ECO:0000313" key="9">
    <source>
        <dbReference type="EMBL" id="KAK8948568.1"/>
    </source>
</evidence>
<evidence type="ECO:0000256" key="4">
    <source>
        <dbReference type="ARBA" id="ARBA00022801"/>
    </source>
</evidence>
<dbReference type="GO" id="GO:0006508">
    <property type="term" value="P:proteolysis"/>
    <property type="evidence" value="ECO:0007669"/>
    <property type="project" value="UniProtKB-KW"/>
</dbReference>
<dbReference type="InterPro" id="IPR033121">
    <property type="entry name" value="PEPTIDASE_A1"/>
</dbReference>
<keyword evidence="4" id="KW-0378">Hydrolase</keyword>
<evidence type="ECO:0000256" key="2">
    <source>
        <dbReference type="ARBA" id="ARBA00022670"/>
    </source>
</evidence>
<comment type="caution">
    <text evidence="9">The sequence shown here is derived from an EMBL/GenBank/DDBJ whole genome shotgun (WGS) entry which is preliminary data.</text>
</comment>
<dbReference type="Pfam" id="PF14541">
    <property type="entry name" value="TAXi_C"/>
    <property type="match status" value="1"/>
</dbReference>
<sequence>MWWQKGLHGKTIVVAAIIAAVLLAGFPSCSADITPSTPSTSPRKPRFWSWREPSQLNSPSTAEPSSIHGEDRPSPSSIILPVYGNVYPHGFYYVLIYVGEPPRPYFLDVDSGSDVTWLQCDAPCVRCSQGPHPLYRPAKNRLVPCEDPLCAAFHESTNHEGGCDVPHQCDYEIEYQDHGSSIGVLVADAFALHLTNSSHVNPILTFGCGYDQQAGLSAEPNGRSATDGVLGIGSGKVGILSQLHDLGVCRSVVGHCLSRQRAGFLFFGEDVVPPRSVKWAPMARVTAQKYYSPGVASIYAGKLLLGANQPVVLDSGSSYTYFTDQIYQSLLSAVRADISKTKLKEATADKTLPRCWKGTRPFKSVLDLRKYFRPLLLSFGNSNAAPGFQMEIPPENYFIVTRQGNACLGILNADEVGLVNLNVIGGKLFIEKSS</sequence>
<evidence type="ECO:0000256" key="6">
    <source>
        <dbReference type="SAM" id="MobiDB-lite"/>
    </source>
</evidence>
<dbReference type="Proteomes" id="UP001418222">
    <property type="component" value="Unassembled WGS sequence"/>
</dbReference>
<dbReference type="InterPro" id="IPR001461">
    <property type="entry name" value="Aspartic_peptidase_A1"/>
</dbReference>
<evidence type="ECO:0000256" key="5">
    <source>
        <dbReference type="PIRSR" id="PIRSR601461-1"/>
    </source>
</evidence>
<dbReference type="Pfam" id="PF14543">
    <property type="entry name" value="TAXi_N"/>
    <property type="match status" value="1"/>
</dbReference>
<keyword evidence="10" id="KW-1185">Reference proteome</keyword>
<keyword evidence="3" id="KW-0064">Aspartyl protease</keyword>
<feature type="region of interest" description="Disordered" evidence="6">
    <location>
        <begin position="34"/>
        <end position="73"/>
    </location>
</feature>
<feature type="active site" evidence="5">
    <location>
        <position position="314"/>
    </location>
</feature>
<dbReference type="PROSITE" id="PS51767">
    <property type="entry name" value="PEPTIDASE_A1"/>
    <property type="match status" value="1"/>
</dbReference>
<feature type="domain" description="Peptidase A1" evidence="8">
    <location>
        <begin position="92"/>
        <end position="434"/>
    </location>
</feature>
<dbReference type="GO" id="GO:0004190">
    <property type="term" value="F:aspartic-type endopeptidase activity"/>
    <property type="evidence" value="ECO:0007669"/>
    <property type="project" value="UniProtKB-KW"/>
</dbReference>
<evidence type="ECO:0000256" key="7">
    <source>
        <dbReference type="SAM" id="SignalP"/>
    </source>
</evidence>
<evidence type="ECO:0000259" key="8">
    <source>
        <dbReference type="PROSITE" id="PS51767"/>
    </source>
</evidence>
<comment type="similarity">
    <text evidence="1">Belongs to the peptidase A1 family.</text>
</comment>
<keyword evidence="7" id="KW-0732">Signal</keyword>
<feature type="active site" evidence="5">
    <location>
        <position position="110"/>
    </location>
</feature>
<feature type="signal peptide" evidence="7">
    <location>
        <begin position="1"/>
        <end position="31"/>
    </location>
</feature>
<accession>A0AAP0BSK3</accession>
<gene>
    <name evidence="9" type="primary">ASP1</name>
    <name evidence="9" type="ORF">KSP39_PZI005959</name>
</gene>
<dbReference type="PANTHER" id="PTHR13683:SF800">
    <property type="entry name" value="EUKARYOTIC ASPARTYL PROTEASE FAMILY PROTEIN"/>
    <property type="match status" value="1"/>
</dbReference>
<dbReference type="SUPFAM" id="SSF50630">
    <property type="entry name" value="Acid proteases"/>
    <property type="match status" value="1"/>
</dbReference>
<dbReference type="EMBL" id="JBBWWQ010000004">
    <property type="protein sequence ID" value="KAK8948568.1"/>
    <property type="molecule type" value="Genomic_DNA"/>
</dbReference>
<dbReference type="FunFam" id="2.40.70.10:FF:000015">
    <property type="entry name" value="Aspartyl protease family protein"/>
    <property type="match status" value="1"/>
</dbReference>
<feature type="compositionally biased region" description="Polar residues" evidence="6">
    <location>
        <begin position="52"/>
        <end position="64"/>
    </location>
</feature>
<dbReference type="InterPro" id="IPR021109">
    <property type="entry name" value="Peptidase_aspartic_dom_sf"/>
</dbReference>
<organism evidence="9 10">
    <name type="scientific">Platanthera zijinensis</name>
    <dbReference type="NCBI Taxonomy" id="2320716"/>
    <lineage>
        <taxon>Eukaryota</taxon>
        <taxon>Viridiplantae</taxon>
        <taxon>Streptophyta</taxon>
        <taxon>Embryophyta</taxon>
        <taxon>Tracheophyta</taxon>
        <taxon>Spermatophyta</taxon>
        <taxon>Magnoliopsida</taxon>
        <taxon>Liliopsida</taxon>
        <taxon>Asparagales</taxon>
        <taxon>Orchidaceae</taxon>
        <taxon>Orchidoideae</taxon>
        <taxon>Orchideae</taxon>
        <taxon>Orchidinae</taxon>
        <taxon>Platanthera</taxon>
    </lineage>
</organism>
<dbReference type="AlphaFoldDB" id="A0AAP0BSK3"/>
<reference evidence="9 10" key="1">
    <citation type="journal article" date="2022" name="Nat. Plants">
        <title>Genomes of leafy and leafless Platanthera orchids illuminate the evolution of mycoheterotrophy.</title>
        <authorList>
            <person name="Li M.H."/>
            <person name="Liu K.W."/>
            <person name="Li Z."/>
            <person name="Lu H.C."/>
            <person name="Ye Q.L."/>
            <person name="Zhang D."/>
            <person name="Wang J.Y."/>
            <person name="Li Y.F."/>
            <person name="Zhong Z.M."/>
            <person name="Liu X."/>
            <person name="Yu X."/>
            <person name="Liu D.K."/>
            <person name="Tu X.D."/>
            <person name="Liu B."/>
            <person name="Hao Y."/>
            <person name="Liao X.Y."/>
            <person name="Jiang Y.T."/>
            <person name="Sun W.H."/>
            <person name="Chen J."/>
            <person name="Chen Y.Q."/>
            <person name="Ai Y."/>
            <person name="Zhai J.W."/>
            <person name="Wu S.S."/>
            <person name="Zhou Z."/>
            <person name="Hsiao Y.Y."/>
            <person name="Wu W.L."/>
            <person name="Chen Y.Y."/>
            <person name="Lin Y.F."/>
            <person name="Hsu J.L."/>
            <person name="Li C.Y."/>
            <person name="Wang Z.W."/>
            <person name="Zhao X."/>
            <person name="Zhong W.Y."/>
            <person name="Ma X.K."/>
            <person name="Ma L."/>
            <person name="Huang J."/>
            <person name="Chen G.Z."/>
            <person name="Huang M.Z."/>
            <person name="Huang L."/>
            <person name="Peng D.H."/>
            <person name="Luo Y.B."/>
            <person name="Zou S.Q."/>
            <person name="Chen S.P."/>
            <person name="Lan S."/>
            <person name="Tsai W.C."/>
            <person name="Van de Peer Y."/>
            <person name="Liu Z.J."/>
        </authorList>
    </citation>
    <scope>NUCLEOTIDE SEQUENCE [LARGE SCALE GENOMIC DNA]</scope>
    <source>
        <strain evidence="9">Lor287</strain>
    </source>
</reference>
<evidence type="ECO:0000256" key="3">
    <source>
        <dbReference type="ARBA" id="ARBA00022750"/>
    </source>
</evidence>
<proteinExistence type="inferred from homology"/>
<dbReference type="PROSITE" id="PS00141">
    <property type="entry name" value="ASP_PROTEASE"/>
    <property type="match status" value="1"/>
</dbReference>
<dbReference type="InterPro" id="IPR032799">
    <property type="entry name" value="TAXi_C"/>
</dbReference>
<dbReference type="Gene3D" id="2.40.70.10">
    <property type="entry name" value="Acid Proteases"/>
    <property type="match status" value="2"/>
</dbReference>
<dbReference type="PANTHER" id="PTHR13683">
    <property type="entry name" value="ASPARTYL PROTEASES"/>
    <property type="match status" value="1"/>
</dbReference>
<feature type="chain" id="PRO_5042913637" evidence="7">
    <location>
        <begin position="32"/>
        <end position="434"/>
    </location>
</feature>
<evidence type="ECO:0000313" key="10">
    <source>
        <dbReference type="Proteomes" id="UP001418222"/>
    </source>
</evidence>